<dbReference type="InterPro" id="IPR008920">
    <property type="entry name" value="TF_FadR/GntR_C"/>
</dbReference>
<keyword evidence="2" id="KW-0238">DNA-binding</keyword>
<dbReference type="CDD" id="cd07377">
    <property type="entry name" value="WHTH_GntR"/>
    <property type="match status" value="1"/>
</dbReference>
<evidence type="ECO:0000256" key="2">
    <source>
        <dbReference type="ARBA" id="ARBA00023125"/>
    </source>
</evidence>
<evidence type="ECO:0000313" key="5">
    <source>
        <dbReference type="EMBL" id="NHK97718.1"/>
    </source>
</evidence>
<dbReference type="InterPro" id="IPR011711">
    <property type="entry name" value="GntR_C"/>
</dbReference>
<dbReference type="SMART" id="SM00345">
    <property type="entry name" value="HTH_GNTR"/>
    <property type="match status" value="1"/>
</dbReference>
<proteinExistence type="predicted"/>
<dbReference type="InterPro" id="IPR000524">
    <property type="entry name" value="Tscrpt_reg_HTH_GntR"/>
</dbReference>
<dbReference type="InterPro" id="IPR036390">
    <property type="entry name" value="WH_DNA-bd_sf"/>
</dbReference>
<protein>
    <submittedName>
        <fullName evidence="5">GntR family transcriptional regulator</fullName>
    </submittedName>
</protein>
<dbReference type="Gene3D" id="1.10.10.10">
    <property type="entry name" value="Winged helix-like DNA-binding domain superfamily/Winged helix DNA-binding domain"/>
    <property type="match status" value="1"/>
</dbReference>
<dbReference type="Pfam" id="PF07729">
    <property type="entry name" value="FCD"/>
    <property type="match status" value="1"/>
</dbReference>
<dbReference type="SMART" id="SM00895">
    <property type="entry name" value="FCD"/>
    <property type="match status" value="1"/>
</dbReference>
<dbReference type="Proteomes" id="UP000802098">
    <property type="component" value="Unassembled WGS sequence"/>
</dbReference>
<dbReference type="SUPFAM" id="SSF46785">
    <property type="entry name" value="Winged helix' DNA-binding domain"/>
    <property type="match status" value="1"/>
</dbReference>
<dbReference type="SUPFAM" id="SSF48008">
    <property type="entry name" value="GntR ligand-binding domain-like"/>
    <property type="match status" value="1"/>
</dbReference>
<comment type="caution">
    <text evidence="5">The sequence shown here is derived from an EMBL/GenBank/DDBJ whole genome shotgun (WGS) entry which is preliminary data.</text>
</comment>
<keyword evidence="6" id="KW-1185">Reference proteome</keyword>
<dbReference type="PANTHER" id="PTHR43537:SF53">
    <property type="entry name" value="HTH-TYPE TRANSCRIPTIONAL REPRESSOR NANR"/>
    <property type="match status" value="1"/>
</dbReference>
<sequence length="244" mass="26567">MSPRTDLELASPARRRIASTPATATQRVYDTIHAAIVEHRLAPGTRLREVELAEGFGVSRTVVRQALHRLGQDQIVELEHNRGARVPQPTREQAAQVFDARRVVECELARRLAGKLRAEQRAELEALVRQEAEAEARGDAPAAIRLSGEFHRALARFAGNPVFVRLLDELLPTTSLLIALYQGGSARTCAAHTHTGLLTALAGAGGGAAGEMRRHLSEIERSLSVGDTVAPTPLRDLFAPYRET</sequence>
<dbReference type="Pfam" id="PF00392">
    <property type="entry name" value="GntR"/>
    <property type="match status" value="1"/>
</dbReference>
<name>A0ABX0HRN8_9BURK</name>
<organism evidence="5 6">
    <name type="scientific">Rubrivivax benzoatilyticus</name>
    <dbReference type="NCBI Taxonomy" id="316997"/>
    <lineage>
        <taxon>Bacteria</taxon>
        <taxon>Pseudomonadati</taxon>
        <taxon>Pseudomonadota</taxon>
        <taxon>Betaproteobacteria</taxon>
        <taxon>Burkholderiales</taxon>
        <taxon>Sphaerotilaceae</taxon>
        <taxon>Rubrivivax</taxon>
    </lineage>
</organism>
<feature type="domain" description="HTH gntR-type" evidence="4">
    <location>
        <begin position="22"/>
        <end position="89"/>
    </location>
</feature>
<reference evidence="5 6" key="1">
    <citation type="submission" date="2020-03" db="EMBL/GenBank/DDBJ databases">
        <title>Rubrivivax benzoatilyticus JA2 (sequenced after 10 years sub-culturing).</title>
        <authorList>
            <person name="Gupta D."/>
            <person name="Chintalapati S."/>
            <person name="Chintalapati V.R."/>
        </authorList>
    </citation>
    <scope>NUCLEOTIDE SEQUENCE [LARGE SCALE GENOMIC DNA]</scope>
    <source>
        <strain evidence="5 6">JA2-Mal</strain>
    </source>
</reference>
<evidence type="ECO:0000313" key="6">
    <source>
        <dbReference type="Proteomes" id="UP000802098"/>
    </source>
</evidence>
<evidence type="ECO:0000259" key="4">
    <source>
        <dbReference type="PROSITE" id="PS50949"/>
    </source>
</evidence>
<evidence type="ECO:0000256" key="1">
    <source>
        <dbReference type="ARBA" id="ARBA00023015"/>
    </source>
</evidence>
<keyword evidence="1" id="KW-0805">Transcription regulation</keyword>
<dbReference type="PANTHER" id="PTHR43537">
    <property type="entry name" value="TRANSCRIPTIONAL REGULATOR, GNTR FAMILY"/>
    <property type="match status" value="1"/>
</dbReference>
<dbReference type="PROSITE" id="PS50949">
    <property type="entry name" value="HTH_GNTR"/>
    <property type="match status" value="1"/>
</dbReference>
<dbReference type="RefSeq" id="WP_009855823.1">
    <property type="nucleotide sequence ID" value="NZ_JAAOCD010000002.1"/>
</dbReference>
<accession>A0ABX0HRN8</accession>
<dbReference type="Gene3D" id="1.20.120.530">
    <property type="entry name" value="GntR ligand-binding domain-like"/>
    <property type="match status" value="1"/>
</dbReference>
<dbReference type="EMBL" id="JAAOCD010000002">
    <property type="protein sequence ID" value="NHK97718.1"/>
    <property type="molecule type" value="Genomic_DNA"/>
</dbReference>
<dbReference type="InterPro" id="IPR036388">
    <property type="entry name" value="WH-like_DNA-bd_sf"/>
</dbReference>
<evidence type="ECO:0000256" key="3">
    <source>
        <dbReference type="ARBA" id="ARBA00023163"/>
    </source>
</evidence>
<gene>
    <name evidence="5" type="ORF">G7087_04960</name>
</gene>
<keyword evidence="3" id="KW-0804">Transcription</keyword>